<keyword evidence="9" id="KW-1185">Reference proteome</keyword>
<evidence type="ECO:0000259" key="7">
    <source>
        <dbReference type="SMART" id="SM01082"/>
    </source>
</evidence>
<evidence type="ECO:0000313" key="8">
    <source>
        <dbReference type="EMBL" id="KAH8988397.1"/>
    </source>
</evidence>
<feature type="non-terminal residue" evidence="8">
    <location>
        <position position="121"/>
    </location>
</feature>
<feature type="domain" description="Histone chaperone" evidence="7">
    <location>
        <begin position="37"/>
        <end position="74"/>
    </location>
</feature>
<accession>A0AAD4QC35</accession>
<evidence type="ECO:0000256" key="2">
    <source>
        <dbReference type="ARBA" id="ARBA00004123"/>
    </source>
</evidence>
<dbReference type="Proteomes" id="UP001201163">
    <property type="component" value="Unassembled WGS sequence"/>
</dbReference>
<dbReference type="EMBL" id="JAKELL010000042">
    <property type="protein sequence ID" value="KAH8988397.1"/>
    <property type="molecule type" value="Genomic_DNA"/>
</dbReference>
<sequence length="121" mass="13609">MSSRNKRSAESEEVSHKKKPRKDDDDDEFDEDDSASDVDNDELEALDPTNVIETGRRTRGIRLDYTKVPDIQDQEDDSGSETEAKGPKKKGQEKGQAATDSRTRSPERKPVTVIEEEKGDD</sequence>
<comment type="caution">
    <text evidence="8">The sequence shown here is derived from an EMBL/GenBank/DDBJ whole genome shotgun (WGS) entry which is preliminary data.</text>
</comment>
<keyword evidence="4" id="KW-0143">Chaperone</keyword>
<keyword evidence="5" id="KW-0539">Nucleus</keyword>
<evidence type="ECO:0000256" key="1">
    <source>
        <dbReference type="ARBA" id="ARBA00002212"/>
    </source>
</evidence>
<feature type="region of interest" description="Disordered" evidence="6">
    <location>
        <begin position="1"/>
        <end position="121"/>
    </location>
</feature>
<evidence type="ECO:0000256" key="3">
    <source>
        <dbReference type="ARBA" id="ARBA00008057"/>
    </source>
</evidence>
<proteinExistence type="inferred from homology"/>
<name>A0AAD4QC35_9AGAM</name>
<reference evidence="8" key="1">
    <citation type="submission" date="2022-01" db="EMBL/GenBank/DDBJ databases">
        <title>Comparative genomics reveals a dynamic genome evolution in the ectomycorrhizal milk-cap (Lactarius) mushrooms.</title>
        <authorList>
            <consortium name="DOE Joint Genome Institute"/>
            <person name="Lebreton A."/>
            <person name="Tang N."/>
            <person name="Kuo A."/>
            <person name="LaButti K."/>
            <person name="Drula E."/>
            <person name="Barry K."/>
            <person name="Clum A."/>
            <person name="Lipzen A."/>
            <person name="Mousain D."/>
            <person name="Ng V."/>
            <person name="Wang R."/>
            <person name="Wang X."/>
            <person name="Dai Y."/>
            <person name="Henrissat B."/>
            <person name="Grigoriev I.V."/>
            <person name="Guerin-Laguette A."/>
            <person name="Yu F."/>
            <person name="Martin F.M."/>
        </authorList>
    </citation>
    <scope>NUCLEOTIDE SEQUENCE</scope>
    <source>
        <strain evidence="8">QP</strain>
    </source>
</reference>
<comment type="similarity">
    <text evidence="3">Belongs to the CHZ1 family.</text>
</comment>
<feature type="compositionally biased region" description="Acidic residues" evidence="6">
    <location>
        <begin position="24"/>
        <end position="45"/>
    </location>
</feature>
<comment type="function">
    <text evidence="1">Forms a chaperone-bound H2A.Z-H2B complex that acts as a source for SWR1 complex-dependent H2A to H2A.Z histone replacement in chromatin.</text>
</comment>
<evidence type="ECO:0000256" key="6">
    <source>
        <dbReference type="SAM" id="MobiDB-lite"/>
    </source>
</evidence>
<dbReference type="InterPro" id="IPR019098">
    <property type="entry name" value="Histone_chaperone_domain_CHZ"/>
</dbReference>
<feature type="compositionally biased region" description="Basic and acidic residues" evidence="6">
    <location>
        <begin position="82"/>
        <end position="93"/>
    </location>
</feature>
<organism evidence="8 9">
    <name type="scientific">Lactarius akahatsu</name>
    <dbReference type="NCBI Taxonomy" id="416441"/>
    <lineage>
        <taxon>Eukaryota</taxon>
        <taxon>Fungi</taxon>
        <taxon>Dikarya</taxon>
        <taxon>Basidiomycota</taxon>
        <taxon>Agaricomycotina</taxon>
        <taxon>Agaricomycetes</taxon>
        <taxon>Russulales</taxon>
        <taxon>Russulaceae</taxon>
        <taxon>Lactarius</taxon>
    </lineage>
</organism>
<comment type="subcellular location">
    <subcellularLocation>
        <location evidence="2">Nucleus</location>
    </subcellularLocation>
</comment>
<dbReference type="SMART" id="SM01082">
    <property type="entry name" value="CHZ"/>
    <property type="match status" value="1"/>
</dbReference>
<gene>
    <name evidence="8" type="ORF">EDB92DRAFT_2104687</name>
</gene>
<evidence type="ECO:0000313" key="9">
    <source>
        <dbReference type="Proteomes" id="UP001201163"/>
    </source>
</evidence>
<dbReference type="AlphaFoldDB" id="A0AAD4QC35"/>
<evidence type="ECO:0000256" key="5">
    <source>
        <dbReference type="ARBA" id="ARBA00023242"/>
    </source>
</evidence>
<protein>
    <recommendedName>
        <fullName evidence="7">Histone chaperone domain-containing protein</fullName>
    </recommendedName>
</protein>
<feature type="compositionally biased region" description="Basic and acidic residues" evidence="6">
    <location>
        <begin position="101"/>
        <end position="110"/>
    </location>
</feature>
<evidence type="ECO:0000256" key="4">
    <source>
        <dbReference type="ARBA" id="ARBA00023186"/>
    </source>
</evidence>
<dbReference type="GO" id="GO:0005634">
    <property type="term" value="C:nucleus"/>
    <property type="evidence" value="ECO:0007669"/>
    <property type="project" value="UniProtKB-SubCell"/>
</dbReference>
<dbReference type="Pfam" id="PF09649">
    <property type="entry name" value="CHZ"/>
    <property type="match status" value="1"/>
</dbReference>